<accession>A0A8S1GYZ3</accession>
<proteinExistence type="predicted"/>
<evidence type="ECO:0000313" key="2">
    <source>
        <dbReference type="Proteomes" id="UP000835052"/>
    </source>
</evidence>
<gene>
    <name evidence="1" type="ORF">CAUJ_LOCUS3567</name>
</gene>
<organism evidence="1 2">
    <name type="scientific">Caenorhabditis auriculariae</name>
    <dbReference type="NCBI Taxonomy" id="2777116"/>
    <lineage>
        <taxon>Eukaryota</taxon>
        <taxon>Metazoa</taxon>
        <taxon>Ecdysozoa</taxon>
        <taxon>Nematoda</taxon>
        <taxon>Chromadorea</taxon>
        <taxon>Rhabditida</taxon>
        <taxon>Rhabditina</taxon>
        <taxon>Rhabditomorpha</taxon>
        <taxon>Rhabditoidea</taxon>
        <taxon>Rhabditidae</taxon>
        <taxon>Peloderinae</taxon>
        <taxon>Caenorhabditis</taxon>
    </lineage>
</organism>
<sequence length="71" mass="8468">MIERSGMATRLRLATRISFLRRFIFRPFHWLIARNVSNCVEATSDLGFCLFSTENLRFTSFYHFLLNLKFS</sequence>
<protein>
    <submittedName>
        <fullName evidence="1">Uncharacterized protein</fullName>
    </submittedName>
</protein>
<dbReference type="Proteomes" id="UP000835052">
    <property type="component" value="Unassembled WGS sequence"/>
</dbReference>
<comment type="caution">
    <text evidence="1">The sequence shown here is derived from an EMBL/GenBank/DDBJ whole genome shotgun (WGS) entry which is preliminary data.</text>
</comment>
<dbReference type="EMBL" id="CAJGYM010000007">
    <property type="protein sequence ID" value="CAD6187648.1"/>
    <property type="molecule type" value="Genomic_DNA"/>
</dbReference>
<evidence type="ECO:0000313" key="1">
    <source>
        <dbReference type="EMBL" id="CAD6187648.1"/>
    </source>
</evidence>
<reference evidence="1" key="1">
    <citation type="submission" date="2020-10" db="EMBL/GenBank/DDBJ databases">
        <authorList>
            <person name="Kikuchi T."/>
        </authorList>
    </citation>
    <scope>NUCLEOTIDE SEQUENCE</scope>
    <source>
        <strain evidence="1">NKZ352</strain>
    </source>
</reference>
<keyword evidence="2" id="KW-1185">Reference proteome</keyword>
<dbReference type="AlphaFoldDB" id="A0A8S1GYZ3"/>
<name>A0A8S1GYZ3_9PELO</name>